<dbReference type="RefSeq" id="WP_277193069.1">
    <property type="nucleotide sequence ID" value="NZ_JAROAV010000043.1"/>
</dbReference>
<reference evidence="2 3" key="1">
    <citation type="submission" date="2023-03" db="EMBL/GenBank/DDBJ databases">
        <title>YIM 133296 draft genome.</title>
        <authorList>
            <person name="Xiong L."/>
        </authorList>
    </citation>
    <scope>NUCLEOTIDE SEQUENCE [LARGE SCALE GENOMIC DNA]</scope>
    <source>
        <strain evidence="2 3">YIM 133296</strain>
    </source>
</reference>
<sequence length="316" mass="33986">MTRAQLEVTDLAAGPEPSAVLERRVRAVCRTWTPCQRTHAGDVAWSAAAPALGPRRLWSEGSHVVAWAYADTGAPAYLDLHVEPSPRPEVRDEVMAWVGTLGRVVVPVLDRERHLRAGLEHLGARESAGSAWFVHQHRPLAGALPQALLPRGYRIRSVRSDDVEARVLVHRRSWAPARVLAMAGGTTNGRATESSFDREAYDRVTATTLYRRDLDLVVEASDGRLVASALGWFDPVSRSGLIEPVGTDPSYAVRGLGRAACAALLVALARAGAQGAVVCPRGDDAYPVPRHLYGTLGMRAIGRTRTYVLGSVGGAS</sequence>
<dbReference type="Gene3D" id="3.40.630.30">
    <property type="match status" value="1"/>
</dbReference>
<protein>
    <submittedName>
        <fullName evidence="2">GNAT family N-acetyltransferase</fullName>
        <ecNumber evidence="2">2.3.1.-</ecNumber>
    </submittedName>
</protein>
<accession>A0ABT6CA58</accession>
<dbReference type="EC" id="2.3.1.-" evidence="2"/>
<dbReference type="EMBL" id="JAROAV010000043">
    <property type="protein sequence ID" value="MDF8265786.1"/>
    <property type="molecule type" value="Genomic_DNA"/>
</dbReference>
<evidence type="ECO:0000259" key="1">
    <source>
        <dbReference type="PROSITE" id="PS51186"/>
    </source>
</evidence>
<evidence type="ECO:0000313" key="2">
    <source>
        <dbReference type="EMBL" id="MDF8265786.1"/>
    </source>
</evidence>
<dbReference type="SUPFAM" id="SSF55729">
    <property type="entry name" value="Acyl-CoA N-acyltransferases (Nat)"/>
    <property type="match status" value="1"/>
</dbReference>
<gene>
    <name evidence="2" type="ORF">P4R38_16185</name>
</gene>
<feature type="domain" description="N-acetyltransferase" evidence="1">
    <location>
        <begin position="153"/>
        <end position="316"/>
    </location>
</feature>
<dbReference type="GO" id="GO:0016746">
    <property type="term" value="F:acyltransferase activity"/>
    <property type="evidence" value="ECO:0007669"/>
    <property type="project" value="UniProtKB-KW"/>
</dbReference>
<dbReference type="Pfam" id="PF00583">
    <property type="entry name" value="Acetyltransf_1"/>
    <property type="match status" value="1"/>
</dbReference>
<keyword evidence="3" id="KW-1185">Reference proteome</keyword>
<comment type="caution">
    <text evidence="2">The sequence shown here is derived from an EMBL/GenBank/DDBJ whole genome shotgun (WGS) entry which is preliminary data.</text>
</comment>
<keyword evidence="2" id="KW-0808">Transferase</keyword>
<proteinExistence type="predicted"/>
<evidence type="ECO:0000313" key="3">
    <source>
        <dbReference type="Proteomes" id="UP001528912"/>
    </source>
</evidence>
<dbReference type="InterPro" id="IPR000182">
    <property type="entry name" value="GNAT_dom"/>
</dbReference>
<keyword evidence="2" id="KW-0012">Acyltransferase</keyword>
<dbReference type="PROSITE" id="PS51186">
    <property type="entry name" value="GNAT"/>
    <property type="match status" value="1"/>
</dbReference>
<dbReference type="InterPro" id="IPR016181">
    <property type="entry name" value="Acyl_CoA_acyltransferase"/>
</dbReference>
<dbReference type="Proteomes" id="UP001528912">
    <property type="component" value="Unassembled WGS sequence"/>
</dbReference>
<name>A0ABT6CA58_9MICO</name>
<organism evidence="2 3">
    <name type="scientific">Luteipulveratus flavus</name>
    <dbReference type="NCBI Taxonomy" id="3031728"/>
    <lineage>
        <taxon>Bacteria</taxon>
        <taxon>Bacillati</taxon>
        <taxon>Actinomycetota</taxon>
        <taxon>Actinomycetes</taxon>
        <taxon>Micrococcales</taxon>
        <taxon>Dermacoccaceae</taxon>
        <taxon>Luteipulveratus</taxon>
    </lineage>
</organism>